<evidence type="ECO:0000256" key="1">
    <source>
        <dbReference type="ARBA" id="ARBA00001946"/>
    </source>
</evidence>
<accession>A0A336KZU1</accession>
<dbReference type="PROSITE" id="PS00227">
    <property type="entry name" value="TUBULIN"/>
    <property type="match status" value="1"/>
</dbReference>
<dbReference type="InterPro" id="IPR018316">
    <property type="entry name" value="Tubulin/FtsZ_2-layer-sand-dom"/>
</dbReference>
<dbReference type="InterPro" id="IPR008280">
    <property type="entry name" value="Tub_FtsZ_C"/>
</dbReference>
<dbReference type="FunFam" id="3.40.50.1440:FF:000011">
    <property type="entry name" value="Tubulin alpha chain"/>
    <property type="match status" value="1"/>
</dbReference>
<feature type="domain" description="Tubulin/FtsZ GTPase" evidence="17">
    <location>
        <begin position="47"/>
        <end position="244"/>
    </location>
</feature>
<evidence type="ECO:0000256" key="7">
    <source>
        <dbReference type="ARBA" id="ARBA00022723"/>
    </source>
</evidence>
<evidence type="ECO:0000259" key="18">
    <source>
        <dbReference type="SMART" id="SM00865"/>
    </source>
</evidence>
<proteinExistence type="inferred from homology"/>
<dbReference type="EMBL" id="UFQT01001466">
    <property type="protein sequence ID" value="SSX30689.1"/>
    <property type="molecule type" value="Genomic_DNA"/>
</dbReference>
<keyword evidence="7" id="KW-0479">Metal-binding</keyword>
<sequence>MQREVIQIHIGQAGNQIAHSCWQLYCLEHGIYPDGNLYTVNACGEERNAFFSINSSGKATPRVLFIDLEPSVIDEIKLGSHRKLFSTESMIVGRGDAASNFSRGKLTLGSQWIENVMHSVKLMVEDCDSLQGFMIFRSLGGGTGSGFGSLILEHLKENYSKVSRLEFDVFPSPKISPIIVEPYNAVMGVHAAMDTINCSILLDNEALYDICGNRLGITNINYFKLNNIIAETVSCVTSSLRFSGDVNVDLAEFQTNLVPFQRIHFPTLSYAPLLPRAVGNECDNLTTCQITHLVFDAKNQLVKCDPLTGKYMSCCLLYRGDVCGIEINKTIQEIKKQRRNMFVDWSPTSFKIGINGQPPICIPGGDVAHSNKAVCMLSNNTAIQHVWQRLLHKYDLLYSKRAFLHHFIEEGLDEAFLHEAREDVATLIDDYKEFDRDMGQYQTMDYPASGQSSRRESMVETPPSITSGSEQGFLCCASKSKRKK</sequence>
<evidence type="ECO:0000256" key="13">
    <source>
        <dbReference type="ARBA" id="ARBA00034296"/>
    </source>
</evidence>
<dbReference type="InterPro" id="IPR002452">
    <property type="entry name" value="Alpha_tubulin"/>
</dbReference>
<dbReference type="SMART" id="SM00865">
    <property type="entry name" value="Tubulin_C"/>
    <property type="match status" value="1"/>
</dbReference>
<dbReference type="InterPro" id="IPR000217">
    <property type="entry name" value="Tubulin"/>
</dbReference>
<evidence type="ECO:0000256" key="4">
    <source>
        <dbReference type="ARBA" id="ARBA00011747"/>
    </source>
</evidence>
<comment type="cofactor">
    <cofactor evidence="1">
        <name>Mg(2+)</name>
        <dbReference type="ChEBI" id="CHEBI:18420"/>
    </cofactor>
</comment>
<dbReference type="Gene3D" id="3.30.1330.20">
    <property type="entry name" value="Tubulin/FtsZ, C-terminal domain"/>
    <property type="match status" value="1"/>
</dbReference>
<comment type="similarity">
    <text evidence="3 15">Belongs to the tubulin family.</text>
</comment>
<reference evidence="19" key="1">
    <citation type="submission" date="2018-04" db="EMBL/GenBank/DDBJ databases">
        <authorList>
            <person name="Go L.Y."/>
            <person name="Mitchell J.A."/>
        </authorList>
    </citation>
    <scope>NUCLEOTIDE SEQUENCE</scope>
    <source>
        <tissue evidence="19">Whole organism</tissue>
    </source>
</reference>
<dbReference type="SUPFAM" id="SSF52490">
    <property type="entry name" value="Tubulin nucleotide-binding domain-like"/>
    <property type="match status" value="1"/>
</dbReference>
<dbReference type="GO" id="GO:0005200">
    <property type="term" value="F:structural constituent of cytoskeleton"/>
    <property type="evidence" value="ECO:0007669"/>
    <property type="project" value="InterPro"/>
</dbReference>
<dbReference type="PANTHER" id="PTHR11588">
    <property type="entry name" value="TUBULIN"/>
    <property type="match status" value="1"/>
</dbReference>
<evidence type="ECO:0000256" key="9">
    <source>
        <dbReference type="ARBA" id="ARBA00022801"/>
    </source>
</evidence>
<dbReference type="VEuPathDB" id="VectorBase:CSON002764"/>
<comment type="subcellular location">
    <subcellularLocation>
        <location evidence="2">Cytoplasm</location>
        <location evidence="2">Cytoskeleton</location>
    </subcellularLocation>
</comment>
<dbReference type="GO" id="GO:0005874">
    <property type="term" value="C:microtubule"/>
    <property type="evidence" value="ECO:0007669"/>
    <property type="project" value="UniProtKB-KW"/>
</dbReference>
<organism evidence="19">
    <name type="scientific">Culicoides sonorensis</name>
    <name type="common">Biting midge</name>
    <dbReference type="NCBI Taxonomy" id="179676"/>
    <lineage>
        <taxon>Eukaryota</taxon>
        <taxon>Metazoa</taxon>
        <taxon>Ecdysozoa</taxon>
        <taxon>Arthropoda</taxon>
        <taxon>Hexapoda</taxon>
        <taxon>Insecta</taxon>
        <taxon>Pterygota</taxon>
        <taxon>Neoptera</taxon>
        <taxon>Endopterygota</taxon>
        <taxon>Diptera</taxon>
        <taxon>Nematocera</taxon>
        <taxon>Chironomoidea</taxon>
        <taxon>Ceratopogonidae</taxon>
        <taxon>Ceratopogoninae</taxon>
        <taxon>Culicoides</taxon>
        <taxon>Monoculicoides</taxon>
    </lineage>
</organism>
<keyword evidence="11 15" id="KW-0342">GTP-binding</keyword>
<comment type="subunit">
    <text evidence="4 15">Dimer of alpha and beta chains. A typical microtubule is a hollow water-filled tube with an outer diameter of 25 nm and an inner diameter of 15 nM. Alpha-beta heterodimers associate head-to-tail to form protofilaments running lengthwise along the microtubule wall with the beta-tubulin subunit facing the microtubule plus end conferring a structural polarity. Microtubules usually have 13 protofilaments but different protofilament numbers can be found in some organisms and specialized cells.</text>
</comment>
<keyword evidence="5" id="KW-0963">Cytoplasm</keyword>
<feature type="region of interest" description="Disordered" evidence="16">
    <location>
        <begin position="445"/>
        <end position="471"/>
    </location>
</feature>
<comment type="catalytic activity">
    <reaction evidence="14">
        <text>GTP + H2O = GDP + phosphate + H(+)</text>
        <dbReference type="Rhea" id="RHEA:19669"/>
        <dbReference type="ChEBI" id="CHEBI:15377"/>
        <dbReference type="ChEBI" id="CHEBI:15378"/>
        <dbReference type="ChEBI" id="CHEBI:37565"/>
        <dbReference type="ChEBI" id="CHEBI:43474"/>
        <dbReference type="ChEBI" id="CHEBI:58189"/>
    </reaction>
    <physiologicalReaction direction="left-to-right" evidence="14">
        <dbReference type="Rhea" id="RHEA:19670"/>
    </physiologicalReaction>
</comment>
<evidence type="ECO:0000256" key="16">
    <source>
        <dbReference type="SAM" id="MobiDB-lite"/>
    </source>
</evidence>
<dbReference type="Gene3D" id="3.40.50.1440">
    <property type="entry name" value="Tubulin/FtsZ, GTPase domain"/>
    <property type="match status" value="1"/>
</dbReference>
<dbReference type="OMA" id="MASACWE"/>
<keyword evidence="10" id="KW-0460">Magnesium</keyword>
<evidence type="ECO:0000256" key="10">
    <source>
        <dbReference type="ARBA" id="ARBA00022842"/>
    </source>
</evidence>
<evidence type="ECO:0000256" key="14">
    <source>
        <dbReference type="ARBA" id="ARBA00049117"/>
    </source>
</evidence>
<dbReference type="InterPro" id="IPR037103">
    <property type="entry name" value="Tubulin/FtsZ-like_C"/>
</dbReference>
<comment type="function">
    <text evidence="13 15">Tubulin is the major constituent of microtubules, a cylinder consisting of laterally associated linear protofilaments composed of alpha- and beta-tubulin heterodimers. Microtubules grow by the addition of GTP-tubulin dimers to the microtubule end, where a stabilizing cap forms. Below the cap, tubulin dimers are in GDP-bound state, owing to GTPase activity of alpha-tubulin.</text>
</comment>
<keyword evidence="9" id="KW-0378">Hydrolase</keyword>
<protein>
    <recommendedName>
        <fullName evidence="15">Tubulin alpha chain</fullName>
    </recommendedName>
</protein>
<dbReference type="InterPro" id="IPR003008">
    <property type="entry name" value="Tubulin_FtsZ_GTPase"/>
</dbReference>
<evidence type="ECO:0000256" key="2">
    <source>
        <dbReference type="ARBA" id="ARBA00004245"/>
    </source>
</evidence>
<reference evidence="20" key="2">
    <citation type="submission" date="2018-07" db="EMBL/GenBank/DDBJ databases">
        <authorList>
            <person name="Quirk P.G."/>
            <person name="Krulwich T.A."/>
        </authorList>
    </citation>
    <scope>NUCLEOTIDE SEQUENCE</scope>
</reference>
<evidence type="ECO:0000256" key="15">
    <source>
        <dbReference type="RuleBase" id="RU000352"/>
    </source>
</evidence>
<keyword evidence="8 15" id="KW-0547">Nucleotide-binding</keyword>
<evidence type="ECO:0000256" key="12">
    <source>
        <dbReference type="ARBA" id="ARBA00023212"/>
    </source>
</evidence>
<dbReference type="GO" id="GO:0007017">
    <property type="term" value="P:microtubule-based process"/>
    <property type="evidence" value="ECO:0007669"/>
    <property type="project" value="InterPro"/>
</dbReference>
<name>A0A336KZU1_CULSO</name>
<keyword evidence="6 15" id="KW-0493">Microtubule</keyword>
<dbReference type="InterPro" id="IPR023123">
    <property type="entry name" value="Tubulin_C"/>
</dbReference>
<dbReference type="GO" id="GO:0016787">
    <property type="term" value="F:hydrolase activity"/>
    <property type="evidence" value="ECO:0007669"/>
    <property type="project" value="UniProtKB-KW"/>
</dbReference>
<dbReference type="PRINTS" id="PR01161">
    <property type="entry name" value="TUBULIN"/>
</dbReference>
<evidence type="ECO:0000313" key="19">
    <source>
        <dbReference type="EMBL" id="SSX11118.1"/>
    </source>
</evidence>
<dbReference type="InterPro" id="IPR017975">
    <property type="entry name" value="Tubulin_CS"/>
</dbReference>
<dbReference type="EMBL" id="UFQS01001466">
    <property type="protein sequence ID" value="SSX11118.1"/>
    <property type="molecule type" value="Genomic_DNA"/>
</dbReference>
<dbReference type="AlphaFoldDB" id="A0A336KZU1"/>
<dbReference type="Pfam" id="PF03953">
    <property type="entry name" value="Tubulin_C"/>
    <property type="match status" value="1"/>
</dbReference>
<evidence type="ECO:0000256" key="6">
    <source>
        <dbReference type="ARBA" id="ARBA00022701"/>
    </source>
</evidence>
<dbReference type="Pfam" id="PF00091">
    <property type="entry name" value="Tubulin"/>
    <property type="match status" value="1"/>
</dbReference>
<evidence type="ECO:0000256" key="11">
    <source>
        <dbReference type="ARBA" id="ARBA00023134"/>
    </source>
</evidence>
<feature type="domain" description="Tubulin/FtsZ 2-layer sandwich" evidence="18">
    <location>
        <begin position="246"/>
        <end position="392"/>
    </location>
</feature>
<dbReference type="GO" id="GO:0046872">
    <property type="term" value="F:metal ion binding"/>
    <property type="evidence" value="ECO:0007669"/>
    <property type="project" value="UniProtKB-KW"/>
</dbReference>
<evidence type="ECO:0000256" key="5">
    <source>
        <dbReference type="ARBA" id="ARBA00022490"/>
    </source>
</evidence>
<dbReference type="SMART" id="SM00864">
    <property type="entry name" value="Tubulin"/>
    <property type="match status" value="1"/>
</dbReference>
<dbReference type="Gene3D" id="1.10.287.600">
    <property type="entry name" value="Helix hairpin bin"/>
    <property type="match status" value="1"/>
</dbReference>
<dbReference type="GO" id="GO:0005525">
    <property type="term" value="F:GTP binding"/>
    <property type="evidence" value="ECO:0007669"/>
    <property type="project" value="UniProtKB-UniRule"/>
</dbReference>
<dbReference type="PRINTS" id="PR01162">
    <property type="entry name" value="ALPHATUBULIN"/>
</dbReference>
<keyword evidence="12" id="KW-0206">Cytoskeleton</keyword>
<dbReference type="CDD" id="cd02186">
    <property type="entry name" value="alpha_tubulin"/>
    <property type="match status" value="1"/>
</dbReference>
<evidence type="ECO:0000313" key="20">
    <source>
        <dbReference type="EMBL" id="SSX30689.1"/>
    </source>
</evidence>
<evidence type="ECO:0000256" key="8">
    <source>
        <dbReference type="ARBA" id="ARBA00022741"/>
    </source>
</evidence>
<gene>
    <name evidence="19" type="primary">CSON002764</name>
</gene>
<dbReference type="SUPFAM" id="SSF55307">
    <property type="entry name" value="Tubulin C-terminal domain-like"/>
    <property type="match status" value="1"/>
</dbReference>
<evidence type="ECO:0000259" key="17">
    <source>
        <dbReference type="SMART" id="SM00864"/>
    </source>
</evidence>
<evidence type="ECO:0000256" key="3">
    <source>
        <dbReference type="ARBA" id="ARBA00009636"/>
    </source>
</evidence>
<dbReference type="InterPro" id="IPR036525">
    <property type="entry name" value="Tubulin/FtsZ_GTPase_sf"/>
</dbReference>